<gene>
    <name evidence="3" type="ORF">GCM10011505_50020</name>
</gene>
<protein>
    <recommendedName>
        <fullName evidence="5">THIF-type NAD/FAD binding fold domain-containing protein</fullName>
    </recommendedName>
</protein>
<dbReference type="EMBL" id="BMDZ01000136">
    <property type="protein sequence ID" value="GGB63439.1"/>
    <property type="molecule type" value="Genomic_DNA"/>
</dbReference>
<evidence type="ECO:0000313" key="3">
    <source>
        <dbReference type="EMBL" id="GGB63439.1"/>
    </source>
</evidence>
<organism evidence="3 4">
    <name type="scientific">Tistrella bauzanensis</name>
    <dbReference type="NCBI Taxonomy" id="657419"/>
    <lineage>
        <taxon>Bacteria</taxon>
        <taxon>Pseudomonadati</taxon>
        <taxon>Pseudomonadota</taxon>
        <taxon>Alphaproteobacteria</taxon>
        <taxon>Geminicoccales</taxon>
        <taxon>Geminicoccaceae</taxon>
        <taxon>Tistrella</taxon>
    </lineage>
</organism>
<dbReference type="Proteomes" id="UP000603352">
    <property type="component" value="Unassembled WGS sequence"/>
</dbReference>
<sequence length="394" mass="43877">MACAFGLPELASRNAFIKDYEETGYLIDFIGGYLVFFGLPYLDQDGKLQHGDWVSPVDLNGQAIDPPTNHQAWWRGSPPHDQQGRQLKLGGGADKVTVSDDLVTDFSFSYKLLDENGTMRPYRSFDEKVQTYLDTITAPALAAYPQATPLRAIAVKAASQCSPLRYPDTMSSRYHINDLSALLRGKRVAIIGLGGTGSYILNFLARTHLAQITLFDDDKVHVHTIFRFPGFIPNAIGRLKVEVLSQHYDQWHSGIEGVPQRITAENVERLKHFDFVFVSVDDGPARRLIIDWLSANGVPYVDCGMGLNRSAVGLSGFVRVTGGDRKAFDDNVGTVRLPVENAKEDEYRKQAQITELNALNATMAVIRFKQHFGLLDREDEATSLIFDTATFEID</sequence>
<dbReference type="Gene3D" id="3.40.50.720">
    <property type="entry name" value="NAD(P)-binding Rossmann-like Domain"/>
    <property type="match status" value="1"/>
</dbReference>
<dbReference type="InterPro" id="IPR046741">
    <property type="entry name" value="DUF6791"/>
</dbReference>
<proteinExistence type="predicted"/>
<evidence type="ECO:0000259" key="2">
    <source>
        <dbReference type="Pfam" id="PF20590"/>
    </source>
</evidence>
<keyword evidence="4" id="KW-1185">Reference proteome</keyword>
<accession>A0ABQ1JD31</accession>
<evidence type="ECO:0000259" key="1">
    <source>
        <dbReference type="Pfam" id="PF00899"/>
    </source>
</evidence>
<evidence type="ECO:0008006" key="5">
    <source>
        <dbReference type="Google" id="ProtNLM"/>
    </source>
</evidence>
<dbReference type="SUPFAM" id="SSF69572">
    <property type="entry name" value="Activating enzymes of the ubiquitin-like proteins"/>
    <property type="match status" value="1"/>
</dbReference>
<dbReference type="InterPro" id="IPR000594">
    <property type="entry name" value="ThiF_NAD_FAD-bd"/>
</dbReference>
<comment type="caution">
    <text evidence="3">The sequence shown here is derived from an EMBL/GenBank/DDBJ whole genome shotgun (WGS) entry which is preliminary data.</text>
</comment>
<name>A0ABQ1JD31_9PROT</name>
<dbReference type="CDD" id="cd01483">
    <property type="entry name" value="E1_enzyme_family"/>
    <property type="match status" value="1"/>
</dbReference>
<dbReference type="PANTHER" id="PTHR43267:SF1">
    <property type="entry name" value="TRNA THREONYLCARBAMOYLADENOSINE DEHYDRATASE"/>
    <property type="match status" value="1"/>
</dbReference>
<dbReference type="InterPro" id="IPR045886">
    <property type="entry name" value="ThiF/MoeB/HesA"/>
</dbReference>
<dbReference type="PANTHER" id="PTHR43267">
    <property type="entry name" value="TRNA THREONYLCARBAMOYLADENOSINE DEHYDRATASE"/>
    <property type="match status" value="1"/>
</dbReference>
<feature type="domain" description="THIF-type NAD/FAD binding fold" evidence="1">
    <location>
        <begin position="183"/>
        <end position="330"/>
    </location>
</feature>
<reference evidence="4" key="1">
    <citation type="journal article" date="2019" name="Int. J. Syst. Evol. Microbiol.">
        <title>The Global Catalogue of Microorganisms (GCM) 10K type strain sequencing project: providing services to taxonomists for standard genome sequencing and annotation.</title>
        <authorList>
            <consortium name="The Broad Institute Genomics Platform"/>
            <consortium name="The Broad Institute Genome Sequencing Center for Infectious Disease"/>
            <person name="Wu L."/>
            <person name="Ma J."/>
        </authorList>
    </citation>
    <scope>NUCLEOTIDE SEQUENCE [LARGE SCALE GENOMIC DNA]</scope>
    <source>
        <strain evidence="4">CGMCC 1.10188</strain>
    </source>
</reference>
<dbReference type="Pfam" id="PF00899">
    <property type="entry name" value="ThiF"/>
    <property type="match status" value="1"/>
</dbReference>
<dbReference type="Pfam" id="PF20590">
    <property type="entry name" value="DUF6791"/>
    <property type="match status" value="1"/>
</dbReference>
<evidence type="ECO:0000313" key="4">
    <source>
        <dbReference type="Proteomes" id="UP000603352"/>
    </source>
</evidence>
<dbReference type="InterPro" id="IPR035985">
    <property type="entry name" value="Ubiquitin-activating_enz"/>
</dbReference>
<feature type="domain" description="DUF6791" evidence="2">
    <location>
        <begin position="20"/>
        <end position="169"/>
    </location>
</feature>
<dbReference type="RefSeq" id="WP_188583139.1">
    <property type="nucleotide sequence ID" value="NZ_BMDZ01000136.1"/>
</dbReference>